<name>A0ABW1ZFD5_9BACT</name>
<feature type="binding site" evidence="8">
    <location>
        <position position="286"/>
    </location>
    <ligand>
        <name>Mn(2+)</name>
        <dbReference type="ChEBI" id="CHEBI:29035"/>
        <label>2</label>
    </ligand>
</feature>
<keyword evidence="5 8" id="KW-0645">Protease</keyword>
<comment type="cofactor">
    <cofactor evidence="8">
        <name>Mn(2+)</name>
        <dbReference type="ChEBI" id="CHEBI:29035"/>
    </cofactor>
    <text evidence="8">Binds 2 manganese ions per subunit.</text>
</comment>
<dbReference type="NCBIfam" id="NF002073">
    <property type="entry name" value="PRK00913.1-2"/>
    <property type="match status" value="1"/>
</dbReference>
<comment type="function">
    <text evidence="8">Presumably involved in the processing and regular turnover of intracellular proteins. Catalyzes the removal of unsubstituted N-terminal amino acids from various peptides.</text>
</comment>
<sequence>MNAELLFSESHDVKTPLLTVFAVDIAPGKDATPSPALMTTSDPLSRSAAHWLGSGEFKAALGESLLLHSPAGVDAERVLVVGLGKVKSLSPHALRKAAGAAVRFAKPRGIRNLAIKFPNERALADEPENPLPVELSARALVEGAYIADFEIDTYRSDRKDTSIESLTFVSSERGRTHRAEVQRGFEAGRIVGESQNFARALVNEPGNVLTPTELGKRAAAMAEEVGLHCDVSSTQMLEHLGMGAFLAVAKGSYEPPALIVLRYEPPTPAPANAPVLGLVGKGITFDTGGISLKPADGMDKMKYDMGGAAAMLGAMRAIALLKPNVRVVSVICSCENMPSGRAYRPGDVLKAMSGTTIEVLNTDAEGRLVLADGLHYAKTLGATHLINAATLTGAIGVALGQLNAGLFSNDDEAVIHFQRGLETSGEGFWRMPCTDEYRDTIKSSIGDIMNTGGSRYGGAISAAMFLKEFVGDTPWLHLDIANMAWIDDNKPWISKGPSGVGVRSILEWVRTYAS</sequence>
<dbReference type="InterPro" id="IPR043472">
    <property type="entry name" value="Macro_dom-like"/>
</dbReference>
<evidence type="ECO:0000256" key="4">
    <source>
        <dbReference type="ARBA" id="ARBA00022438"/>
    </source>
</evidence>
<dbReference type="RefSeq" id="WP_263370680.1">
    <property type="nucleotide sequence ID" value="NZ_JAGSYD010000002.1"/>
</dbReference>
<keyword evidence="8" id="KW-0479">Metal-binding</keyword>
<comment type="caution">
    <text evidence="10">The sequence shown here is derived from an EMBL/GenBank/DDBJ whole genome shotgun (WGS) entry which is preliminary data.</text>
</comment>
<dbReference type="InterPro" id="IPR023042">
    <property type="entry name" value="Peptidase_M17_leu_NH2_pept"/>
</dbReference>
<feature type="active site" evidence="8">
    <location>
        <position position="293"/>
    </location>
</feature>
<protein>
    <recommendedName>
        <fullName evidence="8">Probable cytosol aminopeptidase</fullName>
        <ecNumber evidence="8">3.4.11.1</ecNumber>
    </recommendedName>
    <alternativeName>
        <fullName evidence="8">Leucine aminopeptidase</fullName>
        <shortName evidence="8">LAP</shortName>
        <ecNumber evidence="8">3.4.11.10</ecNumber>
    </alternativeName>
    <alternativeName>
        <fullName evidence="8">Leucyl aminopeptidase</fullName>
    </alternativeName>
</protein>
<dbReference type="GO" id="GO:0004177">
    <property type="term" value="F:aminopeptidase activity"/>
    <property type="evidence" value="ECO:0007669"/>
    <property type="project" value="UniProtKB-KW"/>
</dbReference>
<dbReference type="PANTHER" id="PTHR11963">
    <property type="entry name" value="LEUCINE AMINOPEPTIDASE-RELATED"/>
    <property type="match status" value="1"/>
</dbReference>
<dbReference type="EMBL" id="JBHSWI010000001">
    <property type="protein sequence ID" value="MFC6647426.1"/>
    <property type="molecule type" value="Genomic_DNA"/>
</dbReference>
<comment type="similarity">
    <text evidence="3 8">Belongs to the peptidase M17 family.</text>
</comment>
<dbReference type="PRINTS" id="PR00481">
    <property type="entry name" value="LAMNOPPTDASE"/>
</dbReference>
<feature type="domain" description="Cytosol aminopeptidase" evidence="9">
    <location>
        <begin position="361"/>
        <end position="368"/>
    </location>
</feature>
<feature type="binding site" evidence="8">
    <location>
        <position position="363"/>
    </location>
    <ligand>
        <name>Mn(2+)</name>
        <dbReference type="ChEBI" id="CHEBI:29035"/>
        <label>1</label>
    </ligand>
</feature>
<evidence type="ECO:0000256" key="7">
    <source>
        <dbReference type="ARBA" id="ARBA00023211"/>
    </source>
</evidence>
<feature type="active site" evidence="8">
    <location>
        <position position="367"/>
    </location>
</feature>
<evidence type="ECO:0000256" key="8">
    <source>
        <dbReference type="HAMAP-Rule" id="MF_00181"/>
    </source>
</evidence>
<keyword evidence="7 8" id="KW-0464">Manganese</keyword>
<evidence type="ECO:0000256" key="5">
    <source>
        <dbReference type="ARBA" id="ARBA00022670"/>
    </source>
</evidence>
<dbReference type="SUPFAM" id="SSF53187">
    <property type="entry name" value="Zn-dependent exopeptidases"/>
    <property type="match status" value="1"/>
</dbReference>
<keyword evidence="4 8" id="KW-0031">Aminopeptidase</keyword>
<feature type="binding site" evidence="8">
    <location>
        <position position="281"/>
    </location>
    <ligand>
        <name>Mn(2+)</name>
        <dbReference type="ChEBI" id="CHEBI:29035"/>
        <label>2</label>
    </ligand>
</feature>
<dbReference type="InterPro" id="IPR008283">
    <property type="entry name" value="Peptidase_M17_N"/>
</dbReference>
<evidence type="ECO:0000256" key="6">
    <source>
        <dbReference type="ARBA" id="ARBA00022801"/>
    </source>
</evidence>
<feature type="binding site" evidence="8">
    <location>
        <position position="365"/>
    </location>
    <ligand>
        <name>Mn(2+)</name>
        <dbReference type="ChEBI" id="CHEBI:29035"/>
        <label>2</label>
    </ligand>
</feature>
<dbReference type="Proteomes" id="UP001596391">
    <property type="component" value="Unassembled WGS sequence"/>
</dbReference>
<dbReference type="NCBIfam" id="NF002074">
    <property type="entry name" value="PRK00913.1-4"/>
    <property type="match status" value="1"/>
</dbReference>
<evidence type="ECO:0000256" key="2">
    <source>
        <dbReference type="ARBA" id="ARBA00000967"/>
    </source>
</evidence>
<dbReference type="Gene3D" id="3.40.220.10">
    <property type="entry name" value="Leucine Aminopeptidase, subunit E, domain 1"/>
    <property type="match status" value="1"/>
</dbReference>
<feature type="binding site" evidence="8">
    <location>
        <position position="304"/>
    </location>
    <ligand>
        <name>Mn(2+)</name>
        <dbReference type="ChEBI" id="CHEBI:29035"/>
        <label>2</label>
    </ligand>
</feature>
<feature type="binding site" evidence="8">
    <location>
        <position position="365"/>
    </location>
    <ligand>
        <name>Mn(2+)</name>
        <dbReference type="ChEBI" id="CHEBI:29035"/>
        <label>1</label>
    </ligand>
</feature>
<evidence type="ECO:0000256" key="1">
    <source>
        <dbReference type="ARBA" id="ARBA00000135"/>
    </source>
</evidence>
<reference evidence="11" key="1">
    <citation type="journal article" date="2019" name="Int. J. Syst. Evol. Microbiol.">
        <title>The Global Catalogue of Microorganisms (GCM) 10K type strain sequencing project: providing services to taxonomists for standard genome sequencing and annotation.</title>
        <authorList>
            <consortium name="The Broad Institute Genomics Platform"/>
            <consortium name="The Broad Institute Genome Sequencing Center for Infectious Disease"/>
            <person name="Wu L."/>
            <person name="Ma J."/>
        </authorList>
    </citation>
    <scope>NUCLEOTIDE SEQUENCE [LARGE SCALE GENOMIC DNA]</scope>
    <source>
        <strain evidence="11">CGMCC 1.16026</strain>
    </source>
</reference>
<dbReference type="CDD" id="cd00433">
    <property type="entry name" value="Peptidase_M17"/>
    <property type="match status" value="1"/>
</dbReference>
<dbReference type="Gene3D" id="3.40.630.10">
    <property type="entry name" value="Zn peptidases"/>
    <property type="match status" value="1"/>
</dbReference>
<dbReference type="Pfam" id="PF00883">
    <property type="entry name" value="Peptidase_M17"/>
    <property type="match status" value="1"/>
</dbReference>
<evidence type="ECO:0000259" key="9">
    <source>
        <dbReference type="PROSITE" id="PS00631"/>
    </source>
</evidence>
<dbReference type="EC" id="3.4.11.10" evidence="8"/>
<gene>
    <name evidence="8" type="primary">pepA</name>
    <name evidence="10" type="ORF">ACFQBQ_17980</name>
</gene>
<comment type="catalytic activity">
    <reaction evidence="1 8">
        <text>Release of an N-terminal amino acid, Xaa-|-Yaa-, in which Xaa is preferably Leu, but may be other amino acids including Pro although not Arg or Lys, and Yaa may be Pro. Amino acid amides and methyl esters are also readily hydrolyzed, but rates on arylamides are exceedingly low.</text>
        <dbReference type="EC" id="3.4.11.1"/>
    </reaction>
</comment>
<dbReference type="InterPro" id="IPR011356">
    <property type="entry name" value="Leucine_aapep/pepB"/>
</dbReference>
<dbReference type="HAMAP" id="MF_00181">
    <property type="entry name" value="Cytosol_peptidase_M17"/>
    <property type="match status" value="1"/>
</dbReference>
<evidence type="ECO:0000313" key="11">
    <source>
        <dbReference type="Proteomes" id="UP001596391"/>
    </source>
</evidence>
<comment type="catalytic activity">
    <reaction evidence="2 8">
        <text>Release of an N-terminal amino acid, preferentially leucine, but not glutamic or aspartic acids.</text>
        <dbReference type="EC" id="3.4.11.10"/>
    </reaction>
</comment>
<dbReference type="PROSITE" id="PS00631">
    <property type="entry name" value="CYTOSOL_AP"/>
    <property type="match status" value="1"/>
</dbReference>
<dbReference type="PANTHER" id="PTHR11963:SF23">
    <property type="entry name" value="CYTOSOL AMINOPEPTIDASE"/>
    <property type="match status" value="1"/>
</dbReference>
<organism evidence="10 11">
    <name type="scientific">Granulicella cerasi</name>
    <dbReference type="NCBI Taxonomy" id="741063"/>
    <lineage>
        <taxon>Bacteria</taxon>
        <taxon>Pseudomonadati</taxon>
        <taxon>Acidobacteriota</taxon>
        <taxon>Terriglobia</taxon>
        <taxon>Terriglobales</taxon>
        <taxon>Acidobacteriaceae</taxon>
        <taxon>Granulicella</taxon>
    </lineage>
</organism>
<proteinExistence type="inferred from homology"/>
<dbReference type="InterPro" id="IPR000819">
    <property type="entry name" value="Peptidase_M17_C"/>
</dbReference>
<keyword evidence="6 8" id="KW-0378">Hydrolase</keyword>
<evidence type="ECO:0000256" key="3">
    <source>
        <dbReference type="ARBA" id="ARBA00009528"/>
    </source>
</evidence>
<feature type="binding site" evidence="8">
    <location>
        <position position="286"/>
    </location>
    <ligand>
        <name>Mn(2+)</name>
        <dbReference type="ChEBI" id="CHEBI:29035"/>
        <label>1</label>
    </ligand>
</feature>
<accession>A0ABW1ZFD5</accession>
<keyword evidence="8" id="KW-0963">Cytoplasm</keyword>
<dbReference type="SUPFAM" id="SSF52949">
    <property type="entry name" value="Macro domain-like"/>
    <property type="match status" value="1"/>
</dbReference>
<comment type="subcellular location">
    <subcellularLocation>
        <location evidence="8">Cytoplasm</location>
    </subcellularLocation>
</comment>
<keyword evidence="11" id="KW-1185">Reference proteome</keyword>
<dbReference type="Pfam" id="PF02789">
    <property type="entry name" value="Peptidase_M17_N"/>
    <property type="match status" value="1"/>
</dbReference>
<dbReference type="EC" id="3.4.11.1" evidence="8"/>
<evidence type="ECO:0000313" key="10">
    <source>
        <dbReference type="EMBL" id="MFC6647426.1"/>
    </source>
</evidence>